<evidence type="ECO:0000256" key="4">
    <source>
        <dbReference type="ARBA" id="ARBA00022840"/>
    </source>
</evidence>
<keyword evidence="2" id="KW-0547">Nucleotide-binding</keyword>
<accession>A0A9Q1GYL9</accession>
<proteinExistence type="predicted"/>
<evidence type="ECO:0000256" key="6">
    <source>
        <dbReference type="SAM" id="MobiDB-lite"/>
    </source>
</evidence>
<evidence type="ECO:0000256" key="2">
    <source>
        <dbReference type="ARBA" id="ARBA00022741"/>
    </source>
</evidence>
<evidence type="ECO:0000313" key="8">
    <source>
        <dbReference type="Proteomes" id="UP001153076"/>
    </source>
</evidence>
<keyword evidence="5" id="KW-0539">Nucleus</keyword>
<keyword evidence="3" id="KW-0378">Hydrolase</keyword>
<sequence>MECGNSSTNQREVSMDRVNNCPNARVLFGSIKVGGEGISLVGTFRIIILDVHFNPSVSHQAIRHAFQPGQGQKINTYLLKVQLFRFVLEDKGAPVACKGNCEQQNSLEAQSSDTPKMLNVNVNKLMKHVVDNKTAKSNKHMTNTCAKTYIAHPSKSSEKKESPMQFENAD</sequence>
<dbReference type="GO" id="GO:0004386">
    <property type="term" value="F:helicase activity"/>
    <property type="evidence" value="ECO:0007669"/>
    <property type="project" value="UniProtKB-KW"/>
</dbReference>
<dbReference type="PANTHER" id="PTHR45821">
    <property type="entry name" value="SNF2 DOMAIN-CONTAINING PROTEIN CLASSY 2-RELATED"/>
    <property type="match status" value="1"/>
</dbReference>
<keyword evidence="8" id="KW-1185">Reference proteome</keyword>
<dbReference type="OrthoDB" id="1422302at2759"/>
<name>A0A9Q1GYL9_9CARY</name>
<dbReference type="InterPro" id="IPR044567">
    <property type="entry name" value="CLSY/DRD1"/>
</dbReference>
<dbReference type="Gene3D" id="3.40.50.300">
    <property type="entry name" value="P-loop containing nucleotide triphosphate hydrolases"/>
    <property type="match status" value="1"/>
</dbReference>
<evidence type="ECO:0000313" key="7">
    <source>
        <dbReference type="EMBL" id="KAJ8428473.1"/>
    </source>
</evidence>
<dbReference type="Proteomes" id="UP001153076">
    <property type="component" value="Unassembled WGS sequence"/>
</dbReference>
<evidence type="ECO:0000256" key="5">
    <source>
        <dbReference type="ARBA" id="ARBA00023242"/>
    </source>
</evidence>
<evidence type="ECO:0000256" key="1">
    <source>
        <dbReference type="ARBA" id="ARBA00004123"/>
    </source>
</evidence>
<dbReference type="SUPFAM" id="SSF52540">
    <property type="entry name" value="P-loop containing nucleoside triphosphate hydrolases"/>
    <property type="match status" value="1"/>
</dbReference>
<keyword evidence="3" id="KW-0347">Helicase</keyword>
<dbReference type="GO" id="GO:0005524">
    <property type="term" value="F:ATP binding"/>
    <property type="evidence" value="ECO:0007669"/>
    <property type="project" value="UniProtKB-KW"/>
</dbReference>
<organism evidence="7 8">
    <name type="scientific">Carnegiea gigantea</name>
    <dbReference type="NCBI Taxonomy" id="171969"/>
    <lineage>
        <taxon>Eukaryota</taxon>
        <taxon>Viridiplantae</taxon>
        <taxon>Streptophyta</taxon>
        <taxon>Embryophyta</taxon>
        <taxon>Tracheophyta</taxon>
        <taxon>Spermatophyta</taxon>
        <taxon>Magnoliopsida</taxon>
        <taxon>eudicotyledons</taxon>
        <taxon>Gunneridae</taxon>
        <taxon>Pentapetalae</taxon>
        <taxon>Caryophyllales</taxon>
        <taxon>Cactineae</taxon>
        <taxon>Cactaceae</taxon>
        <taxon>Cactoideae</taxon>
        <taxon>Echinocereeae</taxon>
        <taxon>Carnegiea</taxon>
    </lineage>
</organism>
<dbReference type="AlphaFoldDB" id="A0A9Q1GYL9"/>
<keyword evidence="4" id="KW-0067">ATP-binding</keyword>
<dbReference type="PANTHER" id="PTHR45821:SF1">
    <property type="entry name" value="ATP-DEPENDENT HELICASE FAMILY PROTEIN-RELATED"/>
    <property type="match status" value="1"/>
</dbReference>
<gene>
    <name evidence="7" type="ORF">Cgig2_017263</name>
</gene>
<evidence type="ECO:0000256" key="3">
    <source>
        <dbReference type="ARBA" id="ARBA00022806"/>
    </source>
</evidence>
<dbReference type="GO" id="GO:0005634">
    <property type="term" value="C:nucleus"/>
    <property type="evidence" value="ECO:0007669"/>
    <property type="project" value="UniProtKB-SubCell"/>
</dbReference>
<reference evidence="7" key="1">
    <citation type="submission" date="2022-04" db="EMBL/GenBank/DDBJ databases">
        <title>Carnegiea gigantea Genome sequencing and assembly v2.</title>
        <authorList>
            <person name="Copetti D."/>
            <person name="Sanderson M.J."/>
            <person name="Burquez A."/>
            <person name="Wojciechowski M.F."/>
        </authorList>
    </citation>
    <scope>NUCLEOTIDE SEQUENCE</scope>
    <source>
        <strain evidence="7">SGP5-SGP5p</strain>
        <tissue evidence="7">Aerial part</tissue>
    </source>
</reference>
<dbReference type="InterPro" id="IPR027417">
    <property type="entry name" value="P-loop_NTPase"/>
</dbReference>
<dbReference type="GO" id="GO:0080188">
    <property type="term" value="P:gene silencing by siRNA-directed DNA methylation"/>
    <property type="evidence" value="ECO:0007669"/>
    <property type="project" value="InterPro"/>
</dbReference>
<comment type="caution">
    <text evidence="7">The sequence shown here is derived from an EMBL/GenBank/DDBJ whole genome shotgun (WGS) entry which is preliminary data.</text>
</comment>
<comment type="subcellular location">
    <subcellularLocation>
        <location evidence="1">Nucleus</location>
    </subcellularLocation>
</comment>
<dbReference type="EMBL" id="JAKOGI010001001">
    <property type="protein sequence ID" value="KAJ8428473.1"/>
    <property type="molecule type" value="Genomic_DNA"/>
</dbReference>
<protein>
    <submittedName>
        <fullName evidence="7">Uncharacterized protein</fullName>
    </submittedName>
</protein>
<feature type="region of interest" description="Disordered" evidence="6">
    <location>
        <begin position="149"/>
        <end position="170"/>
    </location>
</feature>